<dbReference type="EMBL" id="RZGK01000007">
    <property type="protein sequence ID" value="KAF9697773.1"/>
    <property type="molecule type" value="Genomic_DNA"/>
</dbReference>
<sequence>MSDFSEELFLRLACETPLPSTSSSPAGHRPDTSFPKKPYTRAQAKSEQQARPLLSPALRSPVSSKKRSRKPSFDIFVDAAAVSIPLSPSPKKSKPNSRIPLSIRTDFANDTSLPCSRKPDRPFEYSRSDPLWANVENYDPRLHYMTPPPTPGGASHIPSGPSTTPGGPWTAPPPPPAFPPIHPTRAPRPRRTPSANVLPPPKDKTLYAALNLNNWKATEAQIKNAYRKVAVEYHPDKVAEEERETATRMMQNVNAAKEVLLDAKRRKAYHLSGKLPWTT</sequence>
<reference evidence="3" key="2">
    <citation type="submission" date="2020-09" db="EMBL/GenBank/DDBJ databases">
        <title>Reference genome assembly for Australian Ascochyta lentis isolate Al4.</title>
        <authorList>
            <person name="Lee R.C."/>
            <person name="Farfan-Caceres L.M."/>
            <person name="Debler J.W."/>
            <person name="Williams A.H."/>
            <person name="Henares B.M."/>
        </authorList>
    </citation>
    <scope>NUCLEOTIDE SEQUENCE</scope>
    <source>
        <strain evidence="3">Al4</strain>
    </source>
</reference>
<organism evidence="3 4">
    <name type="scientific">Ascochyta lentis</name>
    <dbReference type="NCBI Taxonomy" id="205686"/>
    <lineage>
        <taxon>Eukaryota</taxon>
        <taxon>Fungi</taxon>
        <taxon>Dikarya</taxon>
        <taxon>Ascomycota</taxon>
        <taxon>Pezizomycotina</taxon>
        <taxon>Dothideomycetes</taxon>
        <taxon>Pleosporomycetidae</taxon>
        <taxon>Pleosporales</taxon>
        <taxon>Pleosporineae</taxon>
        <taxon>Didymellaceae</taxon>
        <taxon>Ascochyta</taxon>
    </lineage>
</organism>
<dbReference type="PANTHER" id="PTHR24074">
    <property type="entry name" value="CO-CHAPERONE PROTEIN DJLA"/>
    <property type="match status" value="1"/>
</dbReference>
<dbReference type="OrthoDB" id="10250354at2759"/>
<feature type="region of interest" description="Disordered" evidence="1">
    <location>
        <begin position="84"/>
        <end position="127"/>
    </location>
</feature>
<dbReference type="InterPro" id="IPR001623">
    <property type="entry name" value="DnaJ_domain"/>
</dbReference>
<keyword evidence="4" id="KW-1185">Reference proteome</keyword>
<feature type="domain" description="J" evidence="2">
    <location>
        <begin position="205"/>
        <end position="273"/>
    </location>
</feature>
<dbReference type="PROSITE" id="PS50076">
    <property type="entry name" value="DNAJ_2"/>
    <property type="match status" value="1"/>
</dbReference>
<comment type="caution">
    <text evidence="3">The sequence shown here is derived from an EMBL/GenBank/DDBJ whole genome shotgun (WGS) entry which is preliminary data.</text>
</comment>
<feature type="compositionally biased region" description="Low complexity" evidence="1">
    <location>
        <begin position="158"/>
        <end position="169"/>
    </location>
</feature>
<dbReference type="InterPro" id="IPR050817">
    <property type="entry name" value="DjlA_DnaK_co-chaperone"/>
</dbReference>
<feature type="compositionally biased region" description="Pro residues" evidence="1">
    <location>
        <begin position="170"/>
        <end position="182"/>
    </location>
</feature>
<dbReference type="Proteomes" id="UP000651452">
    <property type="component" value="Unassembled WGS sequence"/>
</dbReference>
<protein>
    <recommendedName>
        <fullName evidence="2">J domain-containing protein</fullName>
    </recommendedName>
</protein>
<dbReference type="SMART" id="SM00271">
    <property type="entry name" value="DnaJ"/>
    <property type="match status" value="1"/>
</dbReference>
<dbReference type="CDD" id="cd06257">
    <property type="entry name" value="DnaJ"/>
    <property type="match status" value="1"/>
</dbReference>
<reference evidence="3" key="1">
    <citation type="submission" date="2018-12" db="EMBL/GenBank/DDBJ databases">
        <authorList>
            <person name="Syme R.A."/>
            <person name="Farfan-Caceres L."/>
            <person name="Lichtenzveig J."/>
        </authorList>
    </citation>
    <scope>NUCLEOTIDE SEQUENCE</scope>
    <source>
        <strain evidence="3">Al4</strain>
    </source>
</reference>
<proteinExistence type="predicted"/>
<accession>A0A8H7J935</accession>
<dbReference type="Pfam" id="PF00226">
    <property type="entry name" value="DnaJ"/>
    <property type="match status" value="1"/>
</dbReference>
<gene>
    <name evidence="3" type="ORF">EKO04_004315</name>
</gene>
<feature type="region of interest" description="Disordered" evidence="1">
    <location>
        <begin position="145"/>
        <end position="202"/>
    </location>
</feature>
<dbReference type="InterPro" id="IPR036869">
    <property type="entry name" value="J_dom_sf"/>
</dbReference>
<evidence type="ECO:0000313" key="3">
    <source>
        <dbReference type="EMBL" id="KAF9697773.1"/>
    </source>
</evidence>
<feature type="compositionally biased region" description="Basic and acidic residues" evidence="1">
    <location>
        <begin position="117"/>
        <end position="127"/>
    </location>
</feature>
<name>A0A8H7J935_9PLEO</name>
<evidence type="ECO:0000259" key="2">
    <source>
        <dbReference type="PROSITE" id="PS50076"/>
    </source>
</evidence>
<evidence type="ECO:0000256" key="1">
    <source>
        <dbReference type="SAM" id="MobiDB-lite"/>
    </source>
</evidence>
<dbReference type="AlphaFoldDB" id="A0A8H7J935"/>
<dbReference type="SUPFAM" id="SSF46565">
    <property type="entry name" value="Chaperone J-domain"/>
    <property type="match status" value="1"/>
</dbReference>
<feature type="region of interest" description="Disordered" evidence="1">
    <location>
        <begin position="17"/>
        <end position="70"/>
    </location>
</feature>
<dbReference type="Gene3D" id="1.10.287.110">
    <property type="entry name" value="DnaJ domain"/>
    <property type="match status" value="1"/>
</dbReference>
<evidence type="ECO:0000313" key="4">
    <source>
        <dbReference type="Proteomes" id="UP000651452"/>
    </source>
</evidence>